<proteinExistence type="predicted"/>
<sequence>MGRMGTFAQLIPMPIYKRGKDGTSRLELITTQSWEVETFSIHFTTQSWECKDLLNPHHNTNHGNVETFLIHIHNTHMQKQFNQPQSSS</sequence>
<evidence type="ECO:0000313" key="1">
    <source>
        <dbReference type="EMBL" id="EOY08935.1"/>
    </source>
</evidence>
<name>A0A061EV14_THECC</name>
<dbReference type="Proteomes" id="UP000026915">
    <property type="component" value="Chromosome 5"/>
</dbReference>
<dbReference type="AlphaFoldDB" id="A0A061EV14"/>
<dbReference type="HOGENOM" id="CLU_2473488_0_0_1"/>
<dbReference type="InParanoid" id="A0A061EV14"/>
<dbReference type="Gramene" id="EOY08935">
    <property type="protein sequence ID" value="EOY08935"/>
    <property type="gene ID" value="TCM_024223"/>
</dbReference>
<protein>
    <submittedName>
        <fullName evidence="1">Uncharacterized protein</fullName>
    </submittedName>
</protein>
<dbReference type="EMBL" id="CM001883">
    <property type="protein sequence ID" value="EOY08935.1"/>
    <property type="molecule type" value="Genomic_DNA"/>
</dbReference>
<keyword evidence="2" id="KW-1185">Reference proteome</keyword>
<gene>
    <name evidence="1" type="ORF">TCM_024223</name>
</gene>
<accession>A0A061EV14</accession>
<reference evidence="1 2" key="1">
    <citation type="journal article" date="2013" name="Genome Biol.">
        <title>The genome sequence of the most widely cultivated cacao type and its use to identify candidate genes regulating pod color.</title>
        <authorList>
            <person name="Motamayor J.C."/>
            <person name="Mockaitis K."/>
            <person name="Schmutz J."/>
            <person name="Haiminen N."/>
            <person name="Iii D.L."/>
            <person name="Cornejo O."/>
            <person name="Findley S.D."/>
            <person name="Zheng P."/>
            <person name="Utro F."/>
            <person name="Royaert S."/>
            <person name="Saski C."/>
            <person name="Jenkins J."/>
            <person name="Podicheti R."/>
            <person name="Zhao M."/>
            <person name="Scheffler B.E."/>
            <person name="Stack J.C."/>
            <person name="Feltus F.A."/>
            <person name="Mustiga G.M."/>
            <person name="Amores F."/>
            <person name="Phillips W."/>
            <person name="Marelli J.P."/>
            <person name="May G.D."/>
            <person name="Shapiro H."/>
            <person name="Ma J."/>
            <person name="Bustamante C.D."/>
            <person name="Schnell R.J."/>
            <person name="Main D."/>
            <person name="Gilbert D."/>
            <person name="Parida L."/>
            <person name="Kuhn D.N."/>
        </authorList>
    </citation>
    <scope>NUCLEOTIDE SEQUENCE [LARGE SCALE GENOMIC DNA]</scope>
    <source>
        <strain evidence="2">cv. Matina 1-6</strain>
    </source>
</reference>
<evidence type="ECO:0000313" key="2">
    <source>
        <dbReference type="Proteomes" id="UP000026915"/>
    </source>
</evidence>
<organism evidence="1 2">
    <name type="scientific">Theobroma cacao</name>
    <name type="common">Cacao</name>
    <name type="synonym">Cocoa</name>
    <dbReference type="NCBI Taxonomy" id="3641"/>
    <lineage>
        <taxon>Eukaryota</taxon>
        <taxon>Viridiplantae</taxon>
        <taxon>Streptophyta</taxon>
        <taxon>Embryophyta</taxon>
        <taxon>Tracheophyta</taxon>
        <taxon>Spermatophyta</taxon>
        <taxon>Magnoliopsida</taxon>
        <taxon>eudicotyledons</taxon>
        <taxon>Gunneridae</taxon>
        <taxon>Pentapetalae</taxon>
        <taxon>rosids</taxon>
        <taxon>malvids</taxon>
        <taxon>Malvales</taxon>
        <taxon>Malvaceae</taxon>
        <taxon>Byttnerioideae</taxon>
        <taxon>Theobroma</taxon>
    </lineage>
</organism>